<accession>A0A9P0MJP6</accession>
<protein>
    <submittedName>
        <fullName evidence="1">Uncharacterized protein</fullName>
    </submittedName>
</protein>
<proteinExistence type="predicted"/>
<keyword evidence="2" id="KW-1185">Reference proteome</keyword>
<name>A0A9P0MJP6_ACAOB</name>
<organism evidence="1 2">
    <name type="scientific">Acanthoscelides obtectus</name>
    <name type="common">Bean weevil</name>
    <name type="synonym">Bruchus obtectus</name>
    <dbReference type="NCBI Taxonomy" id="200917"/>
    <lineage>
        <taxon>Eukaryota</taxon>
        <taxon>Metazoa</taxon>
        <taxon>Ecdysozoa</taxon>
        <taxon>Arthropoda</taxon>
        <taxon>Hexapoda</taxon>
        <taxon>Insecta</taxon>
        <taxon>Pterygota</taxon>
        <taxon>Neoptera</taxon>
        <taxon>Endopterygota</taxon>
        <taxon>Coleoptera</taxon>
        <taxon>Polyphaga</taxon>
        <taxon>Cucujiformia</taxon>
        <taxon>Chrysomeloidea</taxon>
        <taxon>Chrysomelidae</taxon>
        <taxon>Bruchinae</taxon>
        <taxon>Bruchini</taxon>
        <taxon>Acanthoscelides</taxon>
    </lineage>
</organism>
<dbReference type="EMBL" id="CAKOFQ010008386">
    <property type="protein sequence ID" value="CAH2013895.1"/>
    <property type="molecule type" value="Genomic_DNA"/>
</dbReference>
<dbReference type="Proteomes" id="UP001152888">
    <property type="component" value="Unassembled WGS sequence"/>
</dbReference>
<sequence>MDLVENMQGDSMCYLPKRPPIDIEFQDLTYTVPQGRKVSFI</sequence>
<gene>
    <name evidence="1" type="ORF">ACAOBT_LOCUS33740</name>
</gene>
<reference evidence="1" key="1">
    <citation type="submission" date="2022-03" db="EMBL/GenBank/DDBJ databases">
        <authorList>
            <person name="Sayadi A."/>
        </authorList>
    </citation>
    <scope>NUCLEOTIDE SEQUENCE</scope>
</reference>
<evidence type="ECO:0000313" key="1">
    <source>
        <dbReference type="EMBL" id="CAH2013895.1"/>
    </source>
</evidence>
<dbReference type="OrthoDB" id="6778469at2759"/>
<comment type="caution">
    <text evidence="1">The sequence shown here is derived from an EMBL/GenBank/DDBJ whole genome shotgun (WGS) entry which is preliminary data.</text>
</comment>
<dbReference type="AlphaFoldDB" id="A0A9P0MJP6"/>
<evidence type="ECO:0000313" key="2">
    <source>
        <dbReference type="Proteomes" id="UP001152888"/>
    </source>
</evidence>